<dbReference type="InterPro" id="IPR001646">
    <property type="entry name" value="5peptide_repeat"/>
</dbReference>
<accession>A0ABT3Z371</accession>
<dbReference type="SUPFAM" id="SSF141571">
    <property type="entry name" value="Pentapeptide repeat-like"/>
    <property type="match status" value="1"/>
</dbReference>
<evidence type="ECO:0000256" key="1">
    <source>
        <dbReference type="SAM" id="SignalP"/>
    </source>
</evidence>
<keyword evidence="1" id="KW-0732">Signal</keyword>
<reference evidence="2" key="1">
    <citation type="submission" date="2022-10" db="EMBL/GenBank/DDBJ databases">
        <title>Hoeflea sp. G2-23, isolated from marine algae.</title>
        <authorList>
            <person name="Kristyanto S."/>
            <person name="Kim J.M."/>
            <person name="Jeon C.O."/>
        </authorList>
    </citation>
    <scope>NUCLEOTIDE SEQUENCE</scope>
    <source>
        <strain evidence="2">G2-23</strain>
    </source>
</reference>
<organism evidence="2 3">
    <name type="scientific">Hoeflea algicola</name>
    <dbReference type="NCBI Taxonomy" id="2983763"/>
    <lineage>
        <taxon>Bacteria</taxon>
        <taxon>Pseudomonadati</taxon>
        <taxon>Pseudomonadota</taxon>
        <taxon>Alphaproteobacteria</taxon>
        <taxon>Hyphomicrobiales</taxon>
        <taxon>Rhizobiaceae</taxon>
        <taxon>Hoeflea</taxon>
    </lineage>
</organism>
<dbReference type="PROSITE" id="PS51257">
    <property type="entry name" value="PROKAR_LIPOPROTEIN"/>
    <property type="match status" value="1"/>
</dbReference>
<dbReference type="EMBL" id="JAOVZR010000001">
    <property type="protein sequence ID" value="MCY0146217.1"/>
    <property type="molecule type" value="Genomic_DNA"/>
</dbReference>
<dbReference type="InterPro" id="IPR051082">
    <property type="entry name" value="Pentapeptide-BTB/POZ_domain"/>
</dbReference>
<evidence type="ECO:0000313" key="3">
    <source>
        <dbReference type="Proteomes" id="UP001073227"/>
    </source>
</evidence>
<dbReference type="Proteomes" id="UP001073227">
    <property type="component" value="Unassembled WGS sequence"/>
</dbReference>
<gene>
    <name evidence="2" type="ORF">OEG84_00405</name>
</gene>
<keyword evidence="3" id="KW-1185">Reference proteome</keyword>
<dbReference type="RefSeq" id="WP_267651901.1">
    <property type="nucleotide sequence ID" value="NZ_JAOVZR010000001.1"/>
</dbReference>
<dbReference type="PANTHER" id="PTHR14136:SF17">
    <property type="entry name" value="BTB_POZ DOMAIN-CONTAINING PROTEIN KCTD9"/>
    <property type="match status" value="1"/>
</dbReference>
<evidence type="ECO:0000313" key="2">
    <source>
        <dbReference type="EMBL" id="MCY0146217.1"/>
    </source>
</evidence>
<dbReference type="Pfam" id="PF00805">
    <property type="entry name" value="Pentapeptide"/>
    <property type="match status" value="1"/>
</dbReference>
<comment type="caution">
    <text evidence="2">The sequence shown here is derived from an EMBL/GenBank/DDBJ whole genome shotgun (WGS) entry which is preliminary data.</text>
</comment>
<name>A0ABT3Z371_9HYPH</name>
<dbReference type="Gene3D" id="2.160.20.80">
    <property type="entry name" value="E3 ubiquitin-protein ligase SopA"/>
    <property type="match status" value="1"/>
</dbReference>
<protein>
    <submittedName>
        <fullName evidence="2">Pentapeptide repeat-containing protein</fullName>
    </submittedName>
</protein>
<feature type="chain" id="PRO_5045646110" evidence="1">
    <location>
        <begin position="24"/>
        <end position="115"/>
    </location>
</feature>
<dbReference type="PANTHER" id="PTHR14136">
    <property type="entry name" value="BTB_POZ DOMAIN-CONTAINING PROTEIN KCTD9"/>
    <property type="match status" value="1"/>
</dbReference>
<sequence length="115" mass="11985">MTKLIQASIAAIISLSFSNAAMAACSDPLGPKVDWSGCDKNHAYLTSADLTGADLTGANLYAANLYNADLGGADLRRADLTYANLMDAYLYGADLTDAIWTDGRLCAANSIGVCN</sequence>
<proteinExistence type="predicted"/>
<feature type="signal peptide" evidence="1">
    <location>
        <begin position="1"/>
        <end position="23"/>
    </location>
</feature>